<dbReference type="AlphaFoldDB" id="A0AAD8PA98"/>
<dbReference type="EMBL" id="JAUHHV010000001">
    <property type="protein sequence ID" value="KAK1438061.1"/>
    <property type="molecule type" value="Genomic_DNA"/>
</dbReference>
<protein>
    <submittedName>
        <fullName evidence="1">Uncharacterized protein</fullName>
    </submittedName>
</protein>
<comment type="caution">
    <text evidence="1">The sequence shown here is derived from an EMBL/GenBank/DDBJ whole genome shotgun (WGS) entry which is preliminary data.</text>
</comment>
<organism evidence="1 2">
    <name type="scientific">Tagetes erecta</name>
    <name type="common">African marigold</name>
    <dbReference type="NCBI Taxonomy" id="13708"/>
    <lineage>
        <taxon>Eukaryota</taxon>
        <taxon>Viridiplantae</taxon>
        <taxon>Streptophyta</taxon>
        <taxon>Embryophyta</taxon>
        <taxon>Tracheophyta</taxon>
        <taxon>Spermatophyta</taxon>
        <taxon>Magnoliopsida</taxon>
        <taxon>eudicotyledons</taxon>
        <taxon>Gunneridae</taxon>
        <taxon>Pentapetalae</taxon>
        <taxon>asterids</taxon>
        <taxon>campanulids</taxon>
        <taxon>Asterales</taxon>
        <taxon>Asteraceae</taxon>
        <taxon>Asteroideae</taxon>
        <taxon>Heliantheae alliance</taxon>
        <taxon>Tageteae</taxon>
        <taxon>Tagetes</taxon>
    </lineage>
</organism>
<accession>A0AAD8PA98</accession>
<dbReference type="Proteomes" id="UP001229421">
    <property type="component" value="Unassembled WGS sequence"/>
</dbReference>
<reference evidence="1" key="1">
    <citation type="journal article" date="2023" name="bioRxiv">
        <title>Improved chromosome-level genome assembly for marigold (Tagetes erecta).</title>
        <authorList>
            <person name="Jiang F."/>
            <person name="Yuan L."/>
            <person name="Wang S."/>
            <person name="Wang H."/>
            <person name="Xu D."/>
            <person name="Wang A."/>
            <person name="Fan W."/>
        </authorList>
    </citation>
    <scope>NUCLEOTIDE SEQUENCE</scope>
    <source>
        <strain evidence="1">WSJ</strain>
        <tissue evidence="1">Leaf</tissue>
    </source>
</reference>
<evidence type="ECO:0000313" key="2">
    <source>
        <dbReference type="Proteomes" id="UP001229421"/>
    </source>
</evidence>
<sequence>MQRREEHDFDAPYALSDLAIVNGENSTNAFNTIMTERSTNQSKPNNTTILHIHPSSFSTSIIHRRFSCRSLSIAPLSYPSSSFSLNRKHLST</sequence>
<evidence type="ECO:0000313" key="1">
    <source>
        <dbReference type="EMBL" id="KAK1438061.1"/>
    </source>
</evidence>
<keyword evidence="2" id="KW-1185">Reference proteome</keyword>
<proteinExistence type="predicted"/>
<name>A0AAD8PA98_TARER</name>
<gene>
    <name evidence="1" type="ORF">QVD17_03864</name>
</gene>